<dbReference type="HOGENOM" id="CLU_000742_1_1_1"/>
<dbReference type="SMART" id="SM01205">
    <property type="entry name" value="FKS1_dom1"/>
    <property type="match status" value="1"/>
</dbReference>
<accession>B8A9N8</accession>
<dbReference type="STRING" id="39946.B8A9N8"/>
<dbReference type="Proteomes" id="UP000007015">
    <property type="component" value="Chromosome 1"/>
</dbReference>
<dbReference type="GO" id="GO:0003843">
    <property type="term" value="F:1,3-beta-D-glucan synthase activity"/>
    <property type="evidence" value="ECO:0007669"/>
    <property type="project" value="UniProtKB-EC"/>
</dbReference>
<comment type="catalytic activity">
    <reaction evidence="13">
        <text>[(1-&gt;3)-beta-D-glucosyl](n) + UDP-alpha-D-glucose = [(1-&gt;3)-beta-D-glucosyl](n+1) + UDP + H(+)</text>
        <dbReference type="Rhea" id="RHEA:21476"/>
        <dbReference type="Rhea" id="RHEA-COMP:11146"/>
        <dbReference type="Rhea" id="RHEA-COMP:14303"/>
        <dbReference type="ChEBI" id="CHEBI:15378"/>
        <dbReference type="ChEBI" id="CHEBI:37671"/>
        <dbReference type="ChEBI" id="CHEBI:58223"/>
        <dbReference type="ChEBI" id="CHEBI:58885"/>
        <dbReference type="EC" id="2.4.1.34"/>
    </reaction>
</comment>
<evidence type="ECO:0000256" key="11">
    <source>
        <dbReference type="ARBA" id="ARBA00023316"/>
    </source>
</evidence>
<keyword evidence="7 14" id="KW-0812">Transmembrane</keyword>
<dbReference type="Pfam" id="PF02364">
    <property type="entry name" value="Glucan_synthase"/>
    <property type="match status" value="2"/>
</dbReference>
<dbReference type="GO" id="GO:0005886">
    <property type="term" value="C:plasma membrane"/>
    <property type="evidence" value="ECO:0007669"/>
    <property type="project" value="UniProtKB-SubCell"/>
</dbReference>
<evidence type="ECO:0000256" key="4">
    <source>
        <dbReference type="ARBA" id="ARBA00022475"/>
    </source>
</evidence>
<feature type="transmembrane region" description="Helical" evidence="14">
    <location>
        <begin position="1364"/>
        <end position="1381"/>
    </location>
</feature>
<evidence type="ECO:0000256" key="7">
    <source>
        <dbReference type="ARBA" id="ARBA00022692"/>
    </source>
</evidence>
<proteinExistence type="inferred from homology"/>
<keyword evidence="5" id="KW-0328">Glycosyltransferase</keyword>
<feature type="transmembrane region" description="Helical" evidence="14">
    <location>
        <begin position="512"/>
        <end position="533"/>
    </location>
</feature>
<dbReference type="PANTHER" id="PTHR12741:SF13">
    <property type="entry name" value="1,3-BETA-GLUCAN SYNTHASE"/>
    <property type="match status" value="1"/>
</dbReference>
<dbReference type="InterPro" id="IPR003440">
    <property type="entry name" value="Glyco_trans_48_dom"/>
</dbReference>
<dbReference type="GO" id="GO:0008360">
    <property type="term" value="P:regulation of cell shape"/>
    <property type="evidence" value="ECO:0007669"/>
    <property type="project" value="UniProtKB-KW"/>
</dbReference>
<evidence type="ECO:0000256" key="10">
    <source>
        <dbReference type="ARBA" id="ARBA00023136"/>
    </source>
</evidence>
<evidence type="ECO:0000256" key="12">
    <source>
        <dbReference type="ARBA" id="ARBA00032165"/>
    </source>
</evidence>
<feature type="transmembrane region" description="Helical" evidence="14">
    <location>
        <begin position="553"/>
        <end position="571"/>
    </location>
</feature>
<evidence type="ECO:0000313" key="17">
    <source>
        <dbReference type="Proteomes" id="UP000007015"/>
    </source>
</evidence>
<reference evidence="16 17" key="1">
    <citation type="journal article" date="2005" name="PLoS Biol.">
        <title>The genomes of Oryza sativa: a history of duplications.</title>
        <authorList>
            <person name="Yu J."/>
            <person name="Wang J."/>
            <person name="Lin W."/>
            <person name="Li S."/>
            <person name="Li H."/>
            <person name="Zhou J."/>
            <person name="Ni P."/>
            <person name="Dong W."/>
            <person name="Hu S."/>
            <person name="Zeng C."/>
            <person name="Zhang J."/>
            <person name="Zhang Y."/>
            <person name="Li R."/>
            <person name="Xu Z."/>
            <person name="Li S."/>
            <person name="Li X."/>
            <person name="Zheng H."/>
            <person name="Cong L."/>
            <person name="Lin L."/>
            <person name="Yin J."/>
            <person name="Geng J."/>
            <person name="Li G."/>
            <person name="Shi J."/>
            <person name="Liu J."/>
            <person name="Lv H."/>
            <person name="Li J."/>
            <person name="Wang J."/>
            <person name="Deng Y."/>
            <person name="Ran L."/>
            <person name="Shi X."/>
            <person name="Wang X."/>
            <person name="Wu Q."/>
            <person name="Li C."/>
            <person name="Ren X."/>
            <person name="Wang J."/>
            <person name="Wang X."/>
            <person name="Li D."/>
            <person name="Liu D."/>
            <person name="Zhang X."/>
            <person name="Ji Z."/>
            <person name="Zhao W."/>
            <person name="Sun Y."/>
            <person name="Zhang Z."/>
            <person name="Bao J."/>
            <person name="Han Y."/>
            <person name="Dong L."/>
            <person name="Ji J."/>
            <person name="Chen P."/>
            <person name="Wu S."/>
            <person name="Liu J."/>
            <person name="Xiao Y."/>
            <person name="Bu D."/>
            <person name="Tan J."/>
            <person name="Yang L."/>
            <person name="Ye C."/>
            <person name="Zhang J."/>
            <person name="Xu J."/>
            <person name="Zhou Y."/>
            <person name="Yu Y."/>
            <person name="Zhang B."/>
            <person name="Zhuang S."/>
            <person name="Wei H."/>
            <person name="Liu B."/>
            <person name="Lei M."/>
            <person name="Yu H."/>
            <person name="Li Y."/>
            <person name="Xu H."/>
            <person name="Wei S."/>
            <person name="He X."/>
            <person name="Fang L."/>
            <person name="Zhang Z."/>
            <person name="Zhang Y."/>
            <person name="Huang X."/>
            <person name="Su Z."/>
            <person name="Tong W."/>
            <person name="Li J."/>
            <person name="Tong Z."/>
            <person name="Li S."/>
            <person name="Ye J."/>
            <person name="Wang L."/>
            <person name="Fang L."/>
            <person name="Lei T."/>
            <person name="Chen C."/>
            <person name="Chen H."/>
            <person name="Xu Z."/>
            <person name="Li H."/>
            <person name="Huang H."/>
            <person name="Zhang F."/>
            <person name="Xu H."/>
            <person name="Li N."/>
            <person name="Zhao C."/>
            <person name="Li S."/>
            <person name="Dong L."/>
            <person name="Huang Y."/>
            <person name="Li L."/>
            <person name="Xi Y."/>
            <person name="Qi Q."/>
            <person name="Li W."/>
            <person name="Zhang B."/>
            <person name="Hu W."/>
            <person name="Zhang Y."/>
            <person name="Tian X."/>
            <person name="Jiao Y."/>
            <person name="Liang X."/>
            <person name="Jin J."/>
            <person name="Gao L."/>
            <person name="Zheng W."/>
            <person name="Hao B."/>
            <person name="Liu S."/>
            <person name="Wang W."/>
            <person name="Yuan L."/>
            <person name="Cao M."/>
            <person name="McDermott J."/>
            <person name="Samudrala R."/>
            <person name="Wang J."/>
            <person name="Wong G.K."/>
            <person name="Yang H."/>
        </authorList>
    </citation>
    <scope>NUCLEOTIDE SEQUENCE [LARGE SCALE GENOMIC DNA]</scope>
    <source>
        <strain evidence="17">cv. 93-11</strain>
    </source>
</reference>
<feature type="transmembrane region" description="Helical" evidence="14">
    <location>
        <begin position="1393"/>
        <end position="1418"/>
    </location>
</feature>
<feature type="transmembrane region" description="Helical" evidence="14">
    <location>
        <begin position="482"/>
        <end position="500"/>
    </location>
</feature>
<gene>
    <name evidence="16" type="ORF">OsI_02286</name>
</gene>
<feature type="transmembrane region" description="Helical" evidence="14">
    <location>
        <begin position="598"/>
        <end position="619"/>
    </location>
</feature>
<feature type="transmembrane region" description="Helical" evidence="14">
    <location>
        <begin position="1505"/>
        <end position="1523"/>
    </location>
</feature>
<evidence type="ECO:0000256" key="8">
    <source>
        <dbReference type="ARBA" id="ARBA00022960"/>
    </source>
</evidence>
<evidence type="ECO:0000256" key="6">
    <source>
        <dbReference type="ARBA" id="ARBA00022679"/>
    </source>
</evidence>
<comment type="similarity">
    <text evidence="2">Belongs to the glycosyltransferase 48 family.</text>
</comment>
<dbReference type="EMBL" id="CM000126">
    <property type="protein sequence ID" value="EEC70820.1"/>
    <property type="molecule type" value="Genomic_DNA"/>
</dbReference>
<evidence type="ECO:0000256" key="9">
    <source>
        <dbReference type="ARBA" id="ARBA00022989"/>
    </source>
</evidence>
<comment type="subcellular location">
    <subcellularLocation>
        <location evidence="1">Cell membrane</location>
        <topology evidence="1">Multi-pass membrane protein</topology>
    </subcellularLocation>
</comment>
<dbReference type="EC" id="2.4.1.34" evidence="3"/>
<sequence length="1558" mass="178525">MAASTSTEVVVPAGAGAGAGAGRWRRDALAHTLGSRRLPEGVADAGERVPDAVAPGVMPFIRAADEVEQDSPRVAFLCRRYAYNKVQRMDPSSVQRGVRQFKTYMSVKLDQILDKSSIKNNYDVDNLASHLQPYKWEQDDTQVMGNDAKEIQRFYKSYCAELSRISEKRNFEEVARRYQVASALYEVLRDVTNNKVDSEVMKIAKVIEEKSVHFKNYKYNIIPLNFPGSSEAIVELHEIKGAIDALNSIDGLPMPHMSSMHTDGNKSIRDLLDWLSLAFGFQKSNVENQRENLVLLLANIGTRTAGQDHPLVDTVNKLWKKILQNYQSWCSYLHVSSSIMNVETVTQNKQQLMLLHIGLYLLIWGEASNVRFMPECLCYIFHHMARQLHKMIEENNFQSPPGFEEEGSFLKTAIEPIYKVLQKSVSFRFLPRRSEKCFARLNWPWDLTADFFYQGRTTSTKPKTNFVEVRTFLHIFRSFNRMWMFFILAFQAMLIVSWSSSGSLSALADATVFRSVLSVFITAALLNFIKVTLDIVLTFQAWGNMDWIQIVRYLLKFFVAIAWIIILPLAYSSSIRYPSGAGKLLNSWNIMERSNWRVIGLIMWWIQISPIIGPTKFLLNQGVGNYEWHEIFPFLPHNLGVVITIWAPIVMVYFMDIQIWYAIFSTAFGGVSGALSHVGEIRTLGMLRARFKSMPEAFNKSHATAHREYMFHLKCSSLHGRMEKAHCFESLNQGSDPIDTPFTGFLTKECCGLTLNFYFDRERDILMAPSFSSSFSVTPWPPFLVASKRCSWSQEYTRIVDAIDKTVLDSVENNTLLEDFHMAEIGKVSNTLAKLLHLLSNESTDGTAERKIINALQDFMEITTRDFMKDGQGILKDENERKQRFTHLDMDMIKESFWKEKFVRLHLLLTMKDSAMDVPTNLDARRRITFFANSLFMKMPKAPQVHDMISFSVLTPYYNEEVLYSSHELNKKNEDGISILFYLQKIYPDEWKNFLERIGVDPENEEAVKGYMDDVRIWASYRGQTLARTVRGMMYYRRALELQCYEDMTNAQADLDGEESARSKAIADIKFTYVVSCQLYGMHKASKDSREKGLYENILNLMLTYPALRIAYIDEKEVPLPNGKMEKQYYSVLVKGNDEEIYRIRLPGKPTDIGEGKPNNQNHAIIFTRGEALQAIDMNQDNYLEEAFKMRNLLEEFLIKHGKSEPTILGVREHIFTGSVSSLAWFMSNQETSFVTIGQRVLANTLKVRFHYGHPDVFDRIFHLTRGGISKASKVINLSEDIFAGFNSTLRQGNVTHHEYIQLGKGRDVGMNQISNFEAKVANGNGEQTLCRDIYRLGHRFDFYRMLSLYFTTVGFYFNSMVYALSWLVIAIVLVSLKVVSMGREKFITNFQLVFRILKGIVFIVLISLVVILFVVFNLTVSDVGASILAFIPTGWFILQIAQLCGPLFRRLVTEPLCALFCSCCTGGTTCKGRCCARFRLRSRDVLRKIGPWDSIQEMARMYEYTMGILIFFPIAVLSWFPFVSEFQTRLLFNQAFSRGLQISRILAGQNGSGSKRD</sequence>
<evidence type="ECO:0000313" key="16">
    <source>
        <dbReference type="EMBL" id="EEC70820.1"/>
    </source>
</evidence>
<feature type="transmembrane region" description="Helical" evidence="14">
    <location>
        <begin position="1424"/>
        <end position="1442"/>
    </location>
</feature>
<evidence type="ECO:0000256" key="14">
    <source>
        <dbReference type="SAM" id="Phobius"/>
    </source>
</evidence>
<dbReference type="GO" id="GO:0006075">
    <property type="term" value="P:(1-&gt;3)-beta-D-glucan biosynthetic process"/>
    <property type="evidence" value="ECO:0007669"/>
    <property type="project" value="InterPro"/>
</dbReference>
<keyword evidence="17" id="KW-1185">Reference proteome</keyword>
<keyword evidence="4" id="KW-1003">Cell membrane</keyword>
<dbReference type="InterPro" id="IPR026899">
    <property type="entry name" value="FKS1-like_dom1"/>
</dbReference>
<name>B8A9N8_ORYSI</name>
<feature type="transmembrane region" description="Helical" evidence="14">
    <location>
        <begin position="631"/>
        <end position="653"/>
    </location>
</feature>
<dbReference type="InterPro" id="IPR058851">
    <property type="entry name" value="CALS1_helical"/>
</dbReference>
<dbReference type="Gramene" id="BGIOSGA001487-TA">
    <property type="protein sequence ID" value="BGIOSGA001487-PA"/>
    <property type="gene ID" value="BGIOSGA001487"/>
</dbReference>
<dbReference type="InterPro" id="IPR023175">
    <property type="entry name" value="Vta1/CALS_N_sf"/>
</dbReference>
<evidence type="ECO:0000256" key="3">
    <source>
        <dbReference type="ARBA" id="ARBA00012589"/>
    </source>
</evidence>
<evidence type="ECO:0000256" key="13">
    <source>
        <dbReference type="ARBA" id="ARBA00047777"/>
    </source>
</evidence>
<keyword evidence="6" id="KW-0808">Transferase</keyword>
<dbReference type="GO" id="GO:0000148">
    <property type="term" value="C:1,3-beta-D-glucan synthase complex"/>
    <property type="evidence" value="ECO:0007669"/>
    <property type="project" value="InterPro"/>
</dbReference>
<dbReference type="Pfam" id="PF14288">
    <property type="entry name" value="FKS1_dom1"/>
    <property type="match status" value="1"/>
</dbReference>
<dbReference type="Pfam" id="PF25968">
    <property type="entry name" value="CALS1"/>
    <property type="match status" value="1"/>
</dbReference>
<dbReference type="PANTHER" id="PTHR12741">
    <property type="entry name" value="LYST-INTERACTING PROTEIN LIP5 DOPAMINE RESPONSIVE PROTEIN DRG-1"/>
    <property type="match status" value="1"/>
</dbReference>
<evidence type="ECO:0000256" key="5">
    <source>
        <dbReference type="ARBA" id="ARBA00022676"/>
    </source>
</evidence>
<dbReference type="Gene3D" id="1.25.40.270">
    <property type="entry name" value="Vacuolar protein sorting-associated protein vta1"/>
    <property type="match status" value="1"/>
</dbReference>
<keyword evidence="11" id="KW-0961">Cell wall biogenesis/degradation</keyword>
<dbReference type="OMA" id="MTNAQAD"/>
<evidence type="ECO:0000256" key="2">
    <source>
        <dbReference type="ARBA" id="ARBA00009040"/>
    </source>
</evidence>
<keyword evidence="10 14" id="KW-0472">Membrane</keyword>
<organism evidence="16 17">
    <name type="scientific">Oryza sativa subsp. indica</name>
    <name type="common">Rice</name>
    <dbReference type="NCBI Taxonomy" id="39946"/>
    <lineage>
        <taxon>Eukaryota</taxon>
        <taxon>Viridiplantae</taxon>
        <taxon>Streptophyta</taxon>
        <taxon>Embryophyta</taxon>
        <taxon>Tracheophyta</taxon>
        <taxon>Spermatophyta</taxon>
        <taxon>Magnoliopsida</taxon>
        <taxon>Liliopsida</taxon>
        <taxon>Poales</taxon>
        <taxon>Poaceae</taxon>
        <taxon>BOP clade</taxon>
        <taxon>Oryzoideae</taxon>
        <taxon>Oryzeae</taxon>
        <taxon>Oryzinae</taxon>
        <taxon>Oryza</taxon>
        <taxon>Oryza sativa</taxon>
    </lineage>
</organism>
<protein>
    <recommendedName>
        <fullName evidence="12">1,3-beta-glucan synthase</fullName>
        <ecNumber evidence="3">2.4.1.34</ecNumber>
    </recommendedName>
    <alternativeName>
        <fullName evidence="12">1,3-beta-glucan synthase</fullName>
    </alternativeName>
</protein>
<feature type="domain" description="1,3-beta-glucan synthase component FKS1-like" evidence="15">
    <location>
        <begin position="351"/>
        <end position="446"/>
    </location>
</feature>
<keyword evidence="8" id="KW-0133">Cell shape</keyword>
<evidence type="ECO:0000256" key="1">
    <source>
        <dbReference type="ARBA" id="ARBA00004651"/>
    </source>
</evidence>
<feature type="transmembrane region" description="Helical" evidence="14">
    <location>
        <begin position="659"/>
        <end position="678"/>
    </location>
</feature>
<keyword evidence="9 14" id="KW-1133">Transmembrane helix</keyword>
<evidence type="ECO:0000259" key="15">
    <source>
        <dbReference type="SMART" id="SM01205"/>
    </source>
</evidence>